<evidence type="ECO:0000313" key="2">
    <source>
        <dbReference type="EMBL" id="KAJ9608956.1"/>
    </source>
</evidence>
<dbReference type="Proteomes" id="UP001172673">
    <property type="component" value="Unassembled WGS sequence"/>
</dbReference>
<name>A0AA38X8R6_9EURO</name>
<evidence type="ECO:0000256" key="1">
    <source>
        <dbReference type="SAM" id="MobiDB-lite"/>
    </source>
</evidence>
<accession>A0AA38X8R6</accession>
<gene>
    <name evidence="2" type="ORF">H2200_006727</name>
</gene>
<proteinExistence type="predicted"/>
<dbReference type="AlphaFoldDB" id="A0AA38X8R6"/>
<feature type="region of interest" description="Disordered" evidence="1">
    <location>
        <begin position="71"/>
        <end position="115"/>
    </location>
</feature>
<organism evidence="2 3">
    <name type="scientific">Cladophialophora chaetospira</name>
    <dbReference type="NCBI Taxonomy" id="386627"/>
    <lineage>
        <taxon>Eukaryota</taxon>
        <taxon>Fungi</taxon>
        <taxon>Dikarya</taxon>
        <taxon>Ascomycota</taxon>
        <taxon>Pezizomycotina</taxon>
        <taxon>Eurotiomycetes</taxon>
        <taxon>Chaetothyriomycetidae</taxon>
        <taxon>Chaetothyriales</taxon>
        <taxon>Herpotrichiellaceae</taxon>
        <taxon>Cladophialophora</taxon>
    </lineage>
</organism>
<keyword evidence="3" id="KW-1185">Reference proteome</keyword>
<comment type="caution">
    <text evidence="2">The sequence shown here is derived from an EMBL/GenBank/DDBJ whole genome shotgun (WGS) entry which is preliminary data.</text>
</comment>
<dbReference type="EMBL" id="JAPDRK010000009">
    <property type="protein sequence ID" value="KAJ9608956.1"/>
    <property type="molecule type" value="Genomic_DNA"/>
</dbReference>
<evidence type="ECO:0000313" key="3">
    <source>
        <dbReference type="Proteomes" id="UP001172673"/>
    </source>
</evidence>
<reference evidence="2" key="1">
    <citation type="submission" date="2022-10" db="EMBL/GenBank/DDBJ databases">
        <title>Culturing micro-colonial fungi from biological soil crusts in the Mojave desert and describing Neophaeococcomyces mojavensis, and introducing the new genera and species Taxawa tesnikishii.</title>
        <authorList>
            <person name="Kurbessoian T."/>
            <person name="Stajich J.E."/>
        </authorList>
    </citation>
    <scope>NUCLEOTIDE SEQUENCE</scope>
    <source>
        <strain evidence="2">TK_41</strain>
    </source>
</reference>
<sequence>MIIPVPSLWQCLADVTVHISERILDESNDGLFSVVKGTRQALPQTAHTLINAAILRSLFIRNRATSLQLNTSTATQSETEHLMGRQGSLKLRSALRQSGDQDSEPTNEDARAQTPRASSILVGLATNLRLSMVYGDSQIKS</sequence>
<protein>
    <submittedName>
        <fullName evidence="2">Uncharacterized protein</fullName>
    </submittedName>
</protein>